<comment type="caution">
    <text evidence="1">The sequence shown here is derived from an EMBL/GenBank/DDBJ whole genome shotgun (WGS) entry which is preliminary data.</text>
</comment>
<dbReference type="Gene3D" id="2.40.50.100">
    <property type="match status" value="1"/>
</dbReference>
<dbReference type="InterPro" id="IPR033753">
    <property type="entry name" value="GCV_H/Fam206"/>
</dbReference>
<organism evidence="1 2">
    <name type="scientific">Microthlaspi erraticum</name>
    <dbReference type="NCBI Taxonomy" id="1685480"/>
    <lineage>
        <taxon>Eukaryota</taxon>
        <taxon>Viridiplantae</taxon>
        <taxon>Streptophyta</taxon>
        <taxon>Embryophyta</taxon>
        <taxon>Tracheophyta</taxon>
        <taxon>Spermatophyta</taxon>
        <taxon>Magnoliopsida</taxon>
        <taxon>eudicotyledons</taxon>
        <taxon>Gunneridae</taxon>
        <taxon>Pentapetalae</taxon>
        <taxon>rosids</taxon>
        <taxon>malvids</taxon>
        <taxon>Brassicales</taxon>
        <taxon>Brassicaceae</taxon>
        <taxon>Coluteocarpeae</taxon>
        <taxon>Microthlaspi</taxon>
    </lineage>
</organism>
<evidence type="ECO:0000313" key="2">
    <source>
        <dbReference type="Proteomes" id="UP000467841"/>
    </source>
</evidence>
<dbReference type="OrthoDB" id="1113814at2759"/>
<name>A0A6D2JEK3_9BRAS</name>
<dbReference type="SUPFAM" id="SSF51230">
    <property type="entry name" value="Single hybrid motif"/>
    <property type="match status" value="1"/>
</dbReference>
<accession>A0A6D2JEK3</accession>
<keyword evidence="2" id="KW-1185">Reference proteome</keyword>
<reference evidence="1" key="1">
    <citation type="submission" date="2020-01" db="EMBL/GenBank/DDBJ databases">
        <authorList>
            <person name="Mishra B."/>
        </authorList>
    </citation>
    <scope>NUCLEOTIDE SEQUENCE [LARGE SCALE GENOMIC DNA]</scope>
</reference>
<gene>
    <name evidence="1" type="ORF">MERR_LOCUS22578</name>
</gene>
<dbReference type="AlphaFoldDB" id="A0A6D2JEK3"/>
<sequence length="224" mass="25147">MNGVKIEGNKATVGITYHSQEHLGDVVYVELPDVGRSVSQGVISVVEVEKEGQLEVRGEFNSFEMIKEIVKIDQSVHIIKIEQEVKLQPQDDEGKHPFNLEEVNYPFSQFEKVNKQSDGDDAGSSSWTTSLQPYEWWEKAKVIGVSMAEQAKVIGVGVAEQAKVTGVGVAKQGGGIVQGVIGFFERRKRAEKVRLHFQRLKEQDMKEKKIWMEKMSKKQGATQN</sequence>
<dbReference type="EMBL" id="CACVBM020001156">
    <property type="protein sequence ID" value="CAA7035343.1"/>
    <property type="molecule type" value="Genomic_DNA"/>
</dbReference>
<proteinExistence type="predicted"/>
<dbReference type="InterPro" id="IPR011053">
    <property type="entry name" value="Single_hybrid_motif"/>
</dbReference>
<evidence type="ECO:0000313" key="1">
    <source>
        <dbReference type="EMBL" id="CAA7035343.1"/>
    </source>
</evidence>
<dbReference type="Proteomes" id="UP000467841">
    <property type="component" value="Unassembled WGS sequence"/>
</dbReference>
<protein>
    <submittedName>
        <fullName evidence="1">Uncharacterized protein</fullName>
    </submittedName>
</protein>
<dbReference type="Pfam" id="PF01597">
    <property type="entry name" value="GCV_H"/>
    <property type="match status" value="1"/>
</dbReference>